<dbReference type="EMBL" id="CP014503">
    <property type="protein sequence ID" value="ANB15928.1"/>
    <property type="molecule type" value="Genomic_DNA"/>
</dbReference>
<evidence type="ECO:0000256" key="5">
    <source>
        <dbReference type="ARBA" id="ARBA00022927"/>
    </source>
</evidence>
<dbReference type="KEGG" id="slb:AWJ20_3572"/>
<dbReference type="GO" id="GO:0006906">
    <property type="term" value="P:vesicle fusion"/>
    <property type="evidence" value="ECO:0007669"/>
    <property type="project" value="TreeGrafter"/>
</dbReference>
<dbReference type="GO" id="GO:0031201">
    <property type="term" value="C:SNARE complex"/>
    <property type="evidence" value="ECO:0007669"/>
    <property type="project" value="TreeGrafter"/>
</dbReference>
<organism evidence="13 14">
    <name type="scientific">Sugiyamaella lignohabitans</name>
    <dbReference type="NCBI Taxonomy" id="796027"/>
    <lineage>
        <taxon>Eukaryota</taxon>
        <taxon>Fungi</taxon>
        <taxon>Dikarya</taxon>
        <taxon>Ascomycota</taxon>
        <taxon>Saccharomycotina</taxon>
        <taxon>Dipodascomycetes</taxon>
        <taxon>Dipodascales</taxon>
        <taxon>Trichomonascaceae</taxon>
        <taxon>Sugiyamaella</taxon>
    </lineage>
</organism>
<protein>
    <submittedName>
        <fullName evidence="13">Tlg2p</fullName>
    </submittedName>
</protein>
<reference evidence="13 14" key="1">
    <citation type="submission" date="2016-02" db="EMBL/GenBank/DDBJ databases">
        <title>Complete genome sequence and transcriptome regulation of the pentose utilising yeast Sugiyamaella lignohabitans.</title>
        <authorList>
            <person name="Bellasio M."/>
            <person name="Peymann A."/>
            <person name="Valli M."/>
            <person name="Sipitzky M."/>
            <person name="Graf A."/>
            <person name="Sauer M."/>
            <person name="Marx H."/>
            <person name="Mattanovich D."/>
        </authorList>
    </citation>
    <scope>NUCLEOTIDE SEQUENCE [LARGE SCALE GENOMIC DNA]</scope>
    <source>
        <strain evidence="13 14">CBS 10342</strain>
    </source>
</reference>
<dbReference type="SUPFAM" id="SSF47661">
    <property type="entry name" value="t-snare proteins"/>
    <property type="match status" value="1"/>
</dbReference>
<evidence type="ECO:0000256" key="10">
    <source>
        <dbReference type="SAM" id="MobiDB-lite"/>
    </source>
</evidence>
<accession>A0A167G048</accession>
<keyword evidence="5" id="KW-0653">Protein transport</keyword>
<dbReference type="CDD" id="cd15845">
    <property type="entry name" value="SNARE_syntaxin16"/>
    <property type="match status" value="1"/>
</dbReference>
<evidence type="ECO:0000256" key="2">
    <source>
        <dbReference type="ARBA" id="ARBA00009063"/>
    </source>
</evidence>
<dbReference type="PROSITE" id="PS00914">
    <property type="entry name" value="SYNTAXIN"/>
    <property type="match status" value="1"/>
</dbReference>
<dbReference type="GO" id="GO:0006886">
    <property type="term" value="P:intracellular protein transport"/>
    <property type="evidence" value="ECO:0007669"/>
    <property type="project" value="InterPro"/>
</dbReference>
<evidence type="ECO:0000256" key="6">
    <source>
        <dbReference type="ARBA" id="ARBA00022989"/>
    </source>
</evidence>
<dbReference type="RefSeq" id="XP_018738405.1">
    <property type="nucleotide sequence ID" value="XM_018880601.1"/>
</dbReference>
<evidence type="ECO:0000256" key="7">
    <source>
        <dbReference type="ARBA" id="ARBA00023034"/>
    </source>
</evidence>
<dbReference type="InterPro" id="IPR045242">
    <property type="entry name" value="Syntaxin"/>
</dbReference>
<comment type="similarity">
    <text evidence="2">Belongs to the syntaxin family.</text>
</comment>
<dbReference type="OrthoDB" id="10251371at2759"/>
<dbReference type="InterPro" id="IPR006012">
    <property type="entry name" value="Syntaxin/epimorphin_CS"/>
</dbReference>
<feature type="transmembrane region" description="Helical" evidence="11">
    <location>
        <begin position="312"/>
        <end position="329"/>
    </location>
</feature>
<evidence type="ECO:0000313" key="14">
    <source>
        <dbReference type="Proteomes" id="UP000189580"/>
    </source>
</evidence>
<dbReference type="InterPro" id="IPR010989">
    <property type="entry name" value="SNARE"/>
</dbReference>
<sequence length="364" mass="40223">MFRDRTNLYISYRQSYAHHPIPSTSIRDVPEEQQGLIGGAAAPGTSNGYDMIGIEMDLLPPSWVDVSSEVDERLSDIKRQISQLDTLHRKNALPGFDDRTYEEEQIEKLTFEITSGLHECQSLIKKFDAMSNSGGSTAEVKMSSNMKISMATKVQATSSTFRKMQSNYLKALRKDSGISSYTPLRPQSPAIGSSSSGGASGSGNGSYDPVAEDEMDVAFSENTLRQQEQKQSLIATEDTEIRQREQEITKIAQGILELADIFKDLQTMVIDQGTLLDRIDYNVETMYTNVKQADKELIQATHYQKRTQKCKVILLLCLIIVGLIIVLVVKPKRHSQPAPAPAPAPAPVPAPVPPPVQPPDTEKI</sequence>
<gene>
    <name evidence="13" type="primary">TLG2</name>
    <name evidence="13" type="ORF">AWJ20_3572</name>
</gene>
<evidence type="ECO:0000256" key="4">
    <source>
        <dbReference type="ARBA" id="ARBA00022692"/>
    </source>
</evidence>
<keyword evidence="9 11" id="KW-0472">Membrane</keyword>
<evidence type="ECO:0000256" key="1">
    <source>
        <dbReference type="ARBA" id="ARBA00004409"/>
    </source>
</evidence>
<dbReference type="GO" id="GO:0000149">
    <property type="term" value="F:SNARE binding"/>
    <property type="evidence" value="ECO:0007669"/>
    <property type="project" value="TreeGrafter"/>
</dbReference>
<feature type="region of interest" description="Disordered" evidence="10">
    <location>
        <begin position="179"/>
        <end position="210"/>
    </location>
</feature>
<evidence type="ECO:0000313" key="13">
    <source>
        <dbReference type="EMBL" id="ANB15928.1"/>
    </source>
</evidence>
<dbReference type="InterPro" id="IPR000727">
    <property type="entry name" value="T_SNARE_dom"/>
</dbReference>
<dbReference type="PROSITE" id="PS50192">
    <property type="entry name" value="T_SNARE"/>
    <property type="match status" value="1"/>
</dbReference>
<dbReference type="Pfam" id="PF05739">
    <property type="entry name" value="SNARE"/>
    <property type="match status" value="1"/>
</dbReference>
<name>A0A167G048_9ASCO</name>
<dbReference type="SMART" id="SM00397">
    <property type="entry name" value="t_SNARE"/>
    <property type="match status" value="1"/>
</dbReference>
<dbReference type="GeneID" id="30035609"/>
<dbReference type="GO" id="GO:0005484">
    <property type="term" value="F:SNAP receptor activity"/>
    <property type="evidence" value="ECO:0007669"/>
    <property type="project" value="InterPro"/>
</dbReference>
<keyword evidence="6 11" id="KW-1133">Transmembrane helix</keyword>
<evidence type="ECO:0000256" key="3">
    <source>
        <dbReference type="ARBA" id="ARBA00022448"/>
    </source>
</evidence>
<proteinExistence type="inferred from homology"/>
<dbReference type="PANTHER" id="PTHR19957:SF83">
    <property type="entry name" value="SYNTAXIN-16"/>
    <property type="match status" value="1"/>
</dbReference>
<dbReference type="GO" id="GO:0000139">
    <property type="term" value="C:Golgi membrane"/>
    <property type="evidence" value="ECO:0007669"/>
    <property type="project" value="UniProtKB-SubCell"/>
</dbReference>
<keyword evidence="7" id="KW-0333">Golgi apparatus</keyword>
<feature type="domain" description="T-SNARE coiled-coil homology" evidence="12">
    <location>
        <begin position="238"/>
        <end position="300"/>
    </location>
</feature>
<dbReference type="Proteomes" id="UP000189580">
    <property type="component" value="Chromosome b"/>
</dbReference>
<evidence type="ECO:0000256" key="8">
    <source>
        <dbReference type="ARBA" id="ARBA00023054"/>
    </source>
</evidence>
<dbReference type="Gene3D" id="1.20.58.70">
    <property type="match status" value="1"/>
</dbReference>
<feature type="compositionally biased region" description="Pro residues" evidence="10">
    <location>
        <begin position="338"/>
        <end position="358"/>
    </location>
</feature>
<feature type="region of interest" description="Disordered" evidence="10">
    <location>
        <begin position="334"/>
        <end position="364"/>
    </location>
</feature>
<keyword evidence="14" id="KW-1185">Reference proteome</keyword>
<keyword evidence="3" id="KW-0813">Transport</keyword>
<keyword evidence="8" id="KW-0175">Coiled coil</keyword>
<evidence type="ECO:0000259" key="12">
    <source>
        <dbReference type="PROSITE" id="PS50192"/>
    </source>
</evidence>
<comment type="subcellular location">
    <subcellularLocation>
        <location evidence="1">Golgi apparatus membrane</location>
        <topology evidence="1">Single-pass type IV membrane protein</topology>
    </subcellularLocation>
</comment>
<evidence type="ECO:0000256" key="9">
    <source>
        <dbReference type="ARBA" id="ARBA00023136"/>
    </source>
</evidence>
<dbReference type="AlphaFoldDB" id="A0A167G048"/>
<keyword evidence="4 11" id="KW-0812">Transmembrane</keyword>
<dbReference type="GO" id="GO:0048278">
    <property type="term" value="P:vesicle docking"/>
    <property type="evidence" value="ECO:0007669"/>
    <property type="project" value="TreeGrafter"/>
</dbReference>
<evidence type="ECO:0000256" key="11">
    <source>
        <dbReference type="SAM" id="Phobius"/>
    </source>
</evidence>
<dbReference type="PANTHER" id="PTHR19957">
    <property type="entry name" value="SYNTAXIN"/>
    <property type="match status" value="1"/>
</dbReference>